<dbReference type="InterPro" id="IPR050351">
    <property type="entry name" value="BphY/WalK/GraS-like"/>
</dbReference>
<dbReference type="InterPro" id="IPR036890">
    <property type="entry name" value="HATPase_C_sf"/>
</dbReference>
<evidence type="ECO:0000256" key="8">
    <source>
        <dbReference type="SAM" id="Phobius"/>
    </source>
</evidence>
<dbReference type="GO" id="GO:0000155">
    <property type="term" value="F:phosphorelay sensor kinase activity"/>
    <property type="evidence" value="ECO:0007669"/>
    <property type="project" value="InterPro"/>
</dbReference>
<name>K9E7L3_9LACT</name>
<accession>K9E7L3</accession>
<comment type="subcellular location">
    <subcellularLocation>
        <location evidence="2">Membrane</location>
    </subcellularLocation>
</comment>
<dbReference type="STRING" id="883081.HMPREF9698_01355"/>
<dbReference type="AlphaFoldDB" id="K9E7L3"/>
<sequence length="360" mass="41704">MLKKNTFFIETILLQILWLVAGLIFSYILINLLDNLVFATIDHNQGLNLAQGVYYEARPYIMLLILPSLIVLGAFAIQYKRFKKYQSYYASGMAYLKGDAPSVETFHESMADDRLTFINLRQKQVDMERDYQIAYREKTDLLTYLAHDIKTPLANMLGYTKLLHEEEDLSPDQRGKFIQVIYDNANYLNKLTEDFFDYLKFSLNDIPLQIVKLDVTVFFSQWAEERELSLKNKTLQVTFSNCQDITLQTDPHLLLRVMDNLINNAQKYALDQSQIHVYVARDEKLLSVQVMNEVDQDLTFDWSKAKSRFYQGDYSRNRLINEGSGLGLTIVDDIVRHLGGHFAIDQNEAKVTASLTFPLP</sequence>
<evidence type="ECO:0000256" key="1">
    <source>
        <dbReference type="ARBA" id="ARBA00000085"/>
    </source>
</evidence>
<dbReference type="OrthoDB" id="9762826at2"/>
<feature type="domain" description="Histidine kinase" evidence="9">
    <location>
        <begin position="144"/>
        <end position="360"/>
    </location>
</feature>
<evidence type="ECO:0000256" key="6">
    <source>
        <dbReference type="ARBA" id="ARBA00022777"/>
    </source>
</evidence>
<comment type="caution">
    <text evidence="10">The sequence shown here is derived from an EMBL/GenBank/DDBJ whole genome shotgun (WGS) entry which is preliminary data.</text>
</comment>
<evidence type="ECO:0000313" key="10">
    <source>
        <dbReference type="EMBL" id="EKU93194.1"/>
    </source>
</evidence>
<evidence type="ECO:0000256" key="4">
    <source>
        <dbReference type="ARBA" id="ARBA00022553"/>
    </source>
</evidence>
<dbReference type="EC" id="2.7.13.3" evidence="3"/>
<dbReference type="PANTHER" id="PTHR45453:SF1">
    <property type="entry name" value="PHOSPHATE REGULON SENSOR PROTEIN PHOR"/>
    <property type="match status" value="1"/>
</dbReference>
<organism evidence="10 11">
    <name type="scientific">Alloiococcus otitis ATCC 51267</name>
    <dbReference type="NCBI Taxonomy" id="883081"/>
    <lineage>
        <taxon>Bacteria</taxon>
        <taxon>Bacillati</taxon>
        <taxon>Bacillota</taxon>
        <taxon>Bacilli</taxon>
        <taxon>Lactobacillales</taxon>
        <taxon>Carnobacteriaceae</taxon>
        <taxon>Alloiococcus</taxon>
    </lineage>
</organism>
<dbReference type="SUPFAM" id="SSF55874">
    <property type="entry name" value="ATPase domain of HSP90 chaperone/DNA topoisomerase II/histidine kinase"/>
    <property type="match status" value="1"/>
</dbReference>
<dbReference type="InterPro" id="IPR036097">
    <property type="entry name" value="HisK_dim/P_sf"/>
</dbReference>
<keyword evidence="6" id="KW-0418">Kinase</keyword>
<protein>
    <recommendedName>
        <fullName evidence="3">histidine kinase</fullName>
        <ecNumber evidence="3">2.7.13.3</ecNumber>
    </recommendedName>
</protein>
<keyword evidence="4" id="KW-0597">Phosphoprotein</keyword>
<dbReference type="SUPFAM" id="SSF47384">
    <property type="entry name" value="Homodimeric domain of signal transducing histidine kinase"/>
    <property type="match status" value="1"/>
</dbReference>
<dbReference type="PROSITE" id="PS50109">
    <property type="entry name" value="HIS_KIN"/>
    <property type="match status" value="1"/>
</dbReference>
<gene>
    <name evidence="10" type="ORF">HMPREF9698_01355</name>
</gene>
<dbReference type="InterPro" id="IPR005467">
    <property type="entry name" value="His_kinase_dom"/>
</dbReference>
<evidence type="ECO:0000259" key="9">
    <source>
        <dbReference type="PROSITE" id="PS50109"/>
    </source>
</evidence>
<dbReference type="Pfam" id="PF00512">
    <property type="entry name" value="HisKA"/>
    <property type="match status" value="1"/>
</dbReference>
<feature type="transmembrane region" description="Helical" evidence="8">
    <location>
        <begin position="57"/>
        <end position="77"/>
    </location>
</feature>
<dbReference type="SMART" id="SM00388">
    <property type="entry name" value="HisKA"/>
    <property type="match status" value="1"/>
</dbReference>
<dbReference type="Gene3D" id="3.30.565.10">
    <property type="entry name" value="Histidine kinase-like ATPase, C-terminal domain"/>
    <property type="match status" value="1"/>
</dbReference>
<dbReference type="Gene3D" id="1.10.287.130">
    <property type="match status" value="1"/>
</dbReference>
<keyword evidence="5" id="KW-0808">Transferase</keyword>
<dbReference type="SMART" id="SM00387">
    <property type="entry name" value="HATPase_c"/>
    <property type="match status" value="1"/>
</dbReference>
<keyword evidence="8" id="KW-1133">Transmembrane helix</keyword>
<keyword evidence="8" id="KW-0812">Transmembrane</keyword>
<keyword evidence="7" id="KW-0902">Two-component regulatory system</keyword>
<dbReference type="InterPro" id="IPR003594">
    <property type="entry name" value="HATPase_dom"/>
</dbReference>
<dbReference type="HOGENOM" id="CLU_000445_89_3_9"/>
<dbReference type="GO" id="GO:0004721">
    <property type="term" value="F:phosphoprotein phosphatase activity"/>
    <property type="evidence" value="ECO:0007669"/>
    <property type="project" value="TreeGrafter"/>
</dbReference>
<evidence type="ECO:0000256" key="3">
    <source>
        <dbReference type="ARBA" id="ARBA00012438"/>
    </source>
</evidence>
<evidence type="ECO:0000256" key="5">
    <source>
        <dbReference type="ARBA" id="ARBA00022679"/>
    </source>
</evidence>
<keyword evidence="8" id="KW-0472">Membrane</keyword>
<reference evidence="10 11" key="1">
    <citation type="submission" date="2012-09" db="EMBL/GenBank/DDBJ databases">
        <title>The Genome Sequence of Alloiococcus otitis ATCC 51267.</title>
        <authorList>
            <consortium name="The Broad Institute Genome Sequencing Platform"/>
            <person name="Earl A."/>
            <person name="Ward D."/>
            <person name="Feldgarden M."/>
            <person name="Gevers D."/>
            <person name="Huys G."/>
            <person name="Walker B."/>
            <person name="Young S.K."/>
            <person name="Zeng Q."/>
            <person name="Gargeya S."/>
            <person name="Fitzgerald M."/>
            <person name="Haas B."/>
            <person name="Abouelleil A."/>
            <person name="Alvarado L."/>
            <person name="Arachchi H.M."/>
            <person name="Berlin A.M."/>
            <person name="Chapman S.B."/>
            <person name="Goldberg J."/>
            <person name="Griggs A."/>
            <person name="Gujja S."/>
            <person name="Hansen M."/>
            <person name="Howarth C."/>
            <person name="Imamovic A."/>
            <person name="Larimer J."/>
            <person name="McCowen C."/>
            <person name="Montmayeur A."/>
            <person name="Murphy C."/>
            <person name="Neiman D."/>
            <person name="Pearson M."/>
            <person name="Priest M."/>
            <person name="Roberts A."/>
            <person name="Saif S."/>
            <person name="Shea T."/>
            <person name="Sisk P."/>
            <person name="Sykes S."/>
            <person name="Wortman J."/>
            <person name="Nusbaum C."/>
            <person name="Birren B."/>
        </authorList>
    </citation>
    <scope>NUCLEOTIDE SEQUENCE [LARGE SCALE GENOMIC DNA]</scope>
    <source>
        <strain evidence="10 11">ATCC 51267</strain>
    </source>
</reference>
<dbReference type="eggNOG" id="COG2205">
    <property type="taxonomic scope" value="Bacteria"/>
</dbReference>
<dbReference type="Pfam" id="PF02518">
    <property type="entry name" value="HATPase_c"/>
    <property type="match status" value="1"/>
</dbReference>
<evidence type="ECO:0000313" key="11">
    <source>
        <dbReference type="Proteomes" id="UP000009875"/>
    </source>
</evidence>
<feature type="transmembrane region" description="Helical" evidence="8">
    <location>
        <begin position="12"/>
        <end position="30"/>
    </location>
</feature>
<keyword evidence="11" id="KW-1185">Reference proteome</keyword>
<dbReference type="PANTHER" id="PTHR45453">
    <property type="entry name" value="PHOSPHATE REGULON SENSOR PROTEIN PHOR"/>
    <property type="match status" value="1"/>
</dbReference>
<evidence type="ECO:0000256" key="2">
    <source>
        <dbReference type="ARBA" id="ARBA00004370"/>
    </source>
</evidence>
<dbReference type="InterPro" id="IPR003661">
    <property type="entry name" value="HisK_dim/P_dom"/>
</dbReference>
<dbReference type="GO" id="GO:0005886">
    <property type="term" value="C:plasma membrane"/>
    <property type="evidence" value="ECO:0007669"/>
    <property type="project" value="TreeGrafter"/>
</dbReference>
<dbReference type="GO" id="GO:0016036">
    <property type="term" value="P:cellular response to phosphate starvation"/>
    <property type="evidence" value="ECO:0007669"/>
    <property type="project" value="TreeGrafter"/>
</dbReference>
<dbReference type="Proteomes" id="UP000009875">
    <property type="component" value="Unassembled WGS sequence"/>
</dbReference>
<dbReference type="CDD" id="cd00082">
    <property type="entry name" value="HisKA"/>
    <property type="match status" value="1"/>
</dbReference>
<proteinExistence type="predicted"/>
<evidence type="ECO:0000256" key="7">
    <source>
        <dbReference type="ARBA" id="ARBA00023012"/>
    </source>
</evidence>
<comment type="catalytic activity">
    <reaction evidence="1">
        <text>ATP + protein L-histidine = ADP + protein N-phospho-L-histidine.</text>
        <dbReference type="EC" id="2.7.13.3"/>
    </reaction>
</comment>
<dbReference type="EMBL" id="AGXA01000022">
    <property type="protein sequence ID" value="EKU93194.1"/>
    <property type="molecule type" value="Genomic_DNA"/>
</dbReference>